<evidence type="ECO:0000313" key="3">
    <source>
        <dbReference type="EMBL" id="KAK7372137.1"/>
    </source>
</evidence>
<reference evidence="3 4" key="1">
    <citation type="submission" date="2024-01" db="EMBL/GenBank/DDBJ databases">
        <title>The genomes of 5 underutilized Papilionoideae crops provide insights into root nodulation and disease resistanc.</title>
        <authorList>
            <person name="Jiang F."/>
        </authorList>
    </citation>
    <scope>NUCLEOTIDE SEQUENCE [LARGE SCALE GENOMIC DNA]</scope>
    <source>
        <strain evidence="3">JINMINGXINNONG_FW02</strain>
        <tissue evidence="3">Leaves</tissue>
    </source>
</reference>
<gene>
    <name evidence="3" type="ORF">VNO80_05507</name>
</gene>
<dbReference type="AlphaFoldDB" id="A0AAN9RI39"/>
<accession>A0AAN9RI39</accession>
<feature type="region of interest" description="Disordered" evidence="2">
    <location>
        <begin position="174"/>
        <end position="221"/>
    </location>
</feature>
<evidence type="ECO:0000256" key="1">
    <source>
        <dbReference type="SAM" id="Coils"/>
    </source>
</evidence>
<dbReference type="Proteomes" id="UP001374584">
    <property type="component" value="Unassembled WGS sequence"/>
</dbReference>
<comment type="caution">
    <text evidence="3">The sequence shown here is derived from an EMBL/GenBank/DDBJ whole genome shotgun (WGS) entry which is preliminary data.</text>
</comment>
<organism evidence="3 4">
    <name type="scientific">Phaseolus coccineus</name>
    <name type="common">Scarlet runner bean</name>
    <name type="synonym">Phaseolus multiflorus</name>
    <dbReference type="NCBI Taxonomy" id="3886"/>
    <lineage>
        <taxon>Eukaryota</taxon>
        <taxon>Viridiplantae</taxon>
        <taxon>Streptophyta</taxon>
        <taxon>Embryophyta</taxon>
        <taxon>Tracheophyta</taxon>
        <taxon>Spermatophyta</taxon>
        <taxon>Magnoliopsida</taxon>
        <taxon>eudicotyledons</taxon>
        <taxon>Gunneridae</taxon>
        <taxon>Pentapetalae</taxon>
        <taxon>rosids</taxon>
        <taxon>fabids</taxon>
        <taxon>Fabales</taxon>
        <taxon>Fabaceae</taxon>
        <taxon>Papilionoideae</taxon>
        <taxon>50 kb inversion clade</taxon>
        <taxon>NPAAA clade</taxon>
        <taxon>indigoferoid/millettioid clade</taxon>
        <taxon>Phaseoleae</taxon>
        <taxon>Phaseolus</taxon>
    </lineage>
</organism>
<feature type="region of interest" description="Disordered" evidence="2">
    <location>
        <begin position="30"/>
        <end position="69"/>
    </location>
</feature>
<dbReference type="EMBL" id="JAYMYR010000003">
    <property type="protein sequence ID" value="KAK7372137.1"/>
    <property type="molecule type" value="Genomic_DNA"/>
</dbReference>
<keyword evidence="4" id="KW-1185">Reference proteome</keyword>
<name>A0AAN9RI39_PHACN</name>
<feature type="compositionally biased region" description="Basic residues" evidence="2">
    <location>
        <begin position="179"/>
        <end position="195"/>
    </location>
</feature>
<protein>
    <submittedName>
        <fullName evidence="3">Uncharacterized protein</fullName>
    </submittedName>
</protein>
<proteinExistence type="predicted"/>
<keyword evidence="1" id="KW-0175">Coiled coil</keyword>
<evidence type="ECO:0000256" key="2">
    <source>
        <dbReference type="SAM" id="MobiDB-lite"/>
    </source>
</evidence>
<feature type="coiled-coil region" evidence="1">
    <location>
        <begin position="141"/>
        <end position="168"/>
    </location>
</feature>
<evidence type="ECO:0000313" key="4">
    <source>
        <dbReference type="Proteomes" id="UP001374584"/>
    </source>
</evidence>
<feature type="compositionally biased region" description="Basic and acidic residues" evidence="2">
    <location>
        <begin position="196"/>
        <end position="219"/>
    </location>
</feature>
<feature type="compositionally biased region" description="Basic and acidic residues" evidence="2">
    <location>
        <begin position="46"/>
        <end position="55"/>
    </location>
</feature>
<sequence length="285" mass="33143">MKFSSHWGFLSSENGGSLFEVGEWLELAEETKEDGQGHQLTQSISHPRDDGKVPHPDVNLVMDEPPSEITRRPIKNAMNSERVDSVAWVLRPSLEHEKLEFRPISNVLLQLTSEEKREPSFGSNIRKQQATTPEEGETFTLEQVAEMMRALQHKNEEARRQALEFRAEQERFWEESLTKHPHSNQRSNSQKKKSERHGETRYKEHSWEGQPRALEETTNKRVNKRYVPYVAQKGGDKGETPRSKSQPAMPTFTVSLKRLLEDHTVLTRLEYPRKIDRVLGYNWFA</sequence>